<dbReference type="OrthoDB" id="1114533at2"/>
<sequence>MPYRRLPKTDAARLRALKTLLDNNDIYTVRNRFIDWKTLNRAQPAYDRLLTASEQYKVSYAAQLRGAGKGDKLQRNATMYVSHFVQVLLMSVERGEIKKSNLKLYGLDESTTSLPNIKTISGLIKWGTQVVEGEKARIKKGGRPIFNPTIGMVSTHLDIFKENNDQQKRLQDRTAQALEALKTIRPEVDSVLLELWNQIEENFKNEPPEVRFAECRKYGIIYYYRRKEEHLY</sequence>
<dbReference type="AlphaFoldDB" id="A0A8E1R1P9"/>
<dbReference type="RefSeq" id="WP_021853889.1">
    <property type="nucleotide sequence ID" value="NZ_DAWBWQ010000125.1"/>
</dbReference>
<organism evidence="1 2">
    <name type="scientific">Xylanibacter rarus</name>
    <dbReference type="NCBI Taxonomy" id="1676614"/>
    <lineage>
        <taxon>Bacteria</taxon>
        <taxon>Pseudomonadati</taxon>
        <taxon>Bacteroidota</taxon>
        <taxon>Bacteroidia</taxon>
        <taxon>Bacteroidales</taxon>
        <taxon>Prevotellaceae</taxon>
        <taxon>Xylanibacter</taxon>
    </lineage>
</organism>
<name>A0A8E1R1P9_9BACT</name>
<proteinExistence type="predicted"/>
<evidence type="ECO:0000313" key="2">
    <source>
        <dbReference type="Proteomes" id="UP000036951"/>
    </source>
</evidence>
<reference evidence="1 2" key="1">
    <citation type="submission" date="2015-06" db="EMBL/GenBank/DDBJ databases">
        <title>Prevotella sp. 109, sp. nov., a novel member of the family Prevotellaceae isolated from human faeces.</title>
        <authorList>
            <person name="Shkoporov A.N."/>
            <person name="Chaplin A.V."/>
            <person name="Kafarskaia L.I."/>
            <person name="Efimov B.A."/>
        </authorList>
    </citation>
    <scope>NUCLEOTIDE SEQUENCE [LARGE SCALE GENOMIC DNA]</scope>
    <source>
        <strain evidence="1 2">109</strain>
    </source>
</reference>
<evidence type="ECO:0000313" key="1">
    <source>
        <dbReference type="EMBL" id="KOO69909.1"/>
    </source>
</evidence>
<keyword evidence="2" id="KW-1185">Reference proteome</keyword>
<protein>
    <submittedName>
        <fullName evidence="1">Uncharacterized protein</fullName>
    </submittedName>
</protein>
<accession>A0A8E1R1P9</accession>
<gene>
    <name evidence="1" type="ORF">ACU52_01410</name>
</gene>
<dbReference type="Proteomes" id="UP000036951">
    <property type="component" value="Unassembled WGS sequence"/>
</dbReference>
<dbReference type="EMBL" id="LFQU01000001">
    <property type="protein sequence ID" value="KOO69909.1"/>
    <property type="molecule type" value="Genomic_DNA"/>
</dbReference>
<comment type="caution">
    <text evidence="1">The sequence shown here is derived from an EMBL/GenBank/DDBJ whole genome shotgun (WGS) entry which is preliminary data.</text>
</comment>